<gene>
    <name evidence="1" type="ORF">NP493_53g07005</name>
</gene>
<protein>
    <submittedName>
        <fullName evidence="1">Uncharacterized protein</fullName>
    </submittedName>
</protein>
<dbReference type="AlphaFoldDB" id="A0AAD9UJA7"/>
<proteinExistence type="predicted"/>
<dbReference type="Proteomes" id="UP001209878">
    <property type="component" value="Unassembled WGS sequence"/>
</dbReference>
<reference evidence="1" key="1">
    <citation type="journal article" date="2023" name="Mol. Biol. Evol.">
        <title>Third-Generation Sequencing Reveals the Adaptive Role of the Epigenome in Three Deep-Sea Polychaetes.</title>
        <authorList>
            <person name="Perez M."/>
            <person name="Aroh O."/>
            <person name="Sun Y."/>
            <person name="Lan Y."/>
            <person name="Juniper S.K."/>
            <person name="Young C.R."/>
            <person name="Angers B."/>
            <person name="Qian P.Y."/>
        </authorList>
    </citation>
    <scope>NUCLEOTIDE SEQUENCE</scope>
    <source>
        <strain evidence="1">R07B-5</strain>
    </source>
</reference>
<comment type="caution">
    <text evidence="1">The sequence shown here is derived from an EMBL/GenBank/DDBJ whole genome shotgun (WGS) entry which is preliminary data.</text>
</comment>
<evidence type="ECO:0000313" key="1">
    <source>
        <dbReference type="EMBL" id="KAK2191380.1"/>
    </source>
</evidence>
<dbReference type="EMBL" id="JAODUO010000053">
    <property type="protein sequence ID" value="KAK2191380.1"/>
    <property type="molecule type" value="Genomic_DNA"/>
</dbReference>
<accession>A0AAD9UJA7</accession>
<keyword evidence="2" id="KW-1185">Reference proteome</keyword>
<sequence>MLNKFIVSRICHKMTTTLGYCTLPLQLHRTTLRFAPQATVGDVSNHSSCFSFFLSRLTRIKQRSVSGCRLISCRRSFGERNRLQLALVLEVNSLDVADQPGTEKRTVFELCQQSRSLLLKYLLLIYQSSSKFSKGKLHLCSLFSLVSSQMANATFSSE</sequence>
<name>A0AAD9UJA7_RIDPI</name>
<organism evidence="1 2">
    <name type="scientific">Ridgeia piscesae</name>
    <name type="common">Tubeworm</name>
    <dbReference type="NCBI Taxonomy" id="27915"/>
    <lineage>
        <taxon>Eukaryota</taxon>
        <taxon>Metazoa</taxon>
        <taxon>Spiralia</taxon>
        <taxon>Lophotrochozoa</taxon>
        <taxon>Annelida</taxon>
        <taxon>Polychaeta</taxon>
        <taxon>Sedentaria</taxon>
        <taxon>Canalipalpata</taxon>
        <taxon>Sabellida</taxon>
        <taxon>Siboglinidae</taxon>
        <taxon>Ridgeia</taxon>
    </lineage>
</organism>
<evidence type="ECO:0000313" key="2">
    <source>
        <dbReference type="Proteomes" id="UP001209878"/>
    </source>
</evidence>